<evidence type="ECO:0000313" key="3">
    <source>
        <dbReference type="Proteomes" id="UP001055114"/>
    </source>
</evidence>
<sequence length="320" mass="37377">MSHGTLWFKDLFEANVLNQYEICTFVALRKNTSMMKYLSRILLITFVFVFSATYSHADSWRDKTELLIYSPRYFGPNAFPIPEMRDGQVSERYEVEVRGEYHYYTGDKTWDIVGRALLPFFRGRAGIEVNWCFKEKYKMTPETRDERFAVDTESPIKYNGDIVISSFFQVLKSEKWVDATISANIKTASGGRLCDARFTDAASYWFDVNMGRNLWKSADGKASIRMQALAGFYCWMTNDMVHRQNDAISYGVGFTGKYRGFTLATNLAGFYGYENNGDRPIHWRNNLRYEIKKNIISFRYTHGMKDNLYETYSLGYIRCF</sequence>
<dbReference type="Proteomes" id="UP001055114">
    <property type="component" value="Unassembled WGS sequence"/>
</dbReference>
<comment type="caution">
    <text evidence="2">The sequence shown here is derived from an EMBL/GenBank/DDBJ whole genome shotgun (WGS) entry which is preliminary data.</text>
</comment>
<gene>
    <name evidence="2" type="ORF">CE91St3_19290</name>
</gene>
<evidence type="ECO:0000256" key="1">
    <source>
        <dbReference type="SAM" id="Phobius"/>
    </source>
</evidence>
<name>A0AA37NQU8_9BACT</name>
<feature type="transmembrane region" description="Helical" evidence="1">
    <location>
        <begin position="37"/>
        <end position="57"/>
    </location>
</feature>
<proteinExistence type="predicted"/>
<organism evidence="2 3">
    <name type="scientific">Parabacteroides merdae</name>
    <dbReference type="NCBI Taxonomy" id="46503"/>
    <lineage>
        <taxon>Bacteria</taxon>
        <taxon>Pseudomonadati</taxon>
        <taxon>Bacteroidota</taxon>
        <taxon>Bacteroidia</taxon>
        <taxon>Bacteroidales</taxon>
        <taxon>Tannerellaceae</taxon>
        <taxon>Parabacteroides</taxon>
    </lineage>
</organism>
<reference evidence="2" key="1">
    <citation type="submission" date="2022-01" db="EMBL/GenBank/DDBJ databases">
        <title>Novel bile acid biosynthetic pathways are enriched in the microbiome of centenarians.</title>
        <authorList>
            <person name="Sato Y."/>
            <person name="Atarashi K."/>
            <person name="Plichta R.D."/>
            <person name="Arai Y."/>
            <person name="Sasajima S."/>
            <person name="Kearney M.S."/>
            <person name="Suda W."/>
            <person name="Takeshita K."/>
            <person name="Sasaki T."/>
            <person name="Okamoto S."/>
            <person name="Skelly N.A."/>
            <person name="Okamura Y."/>
            <person name="Vlamakis H."/>
            <person name="Li Y."/>
            <person name="Tanoue T."/>
            <person name="Takei H."/>
            <person name="Nittono H."/>
            <person name="Narushima S."/>
            <person name="Irie J."/>
            <person name="Itoh H."/>
            <person name="Moriya K."/>
            <person name="Sugiura Y."/>
            <person name="Suematsu M."/>
            <person name="Moritoki N."/>
            <person name="Shibata S."/>
            <person name="Littman R.D."/>
            <person name="Fischbach A.M."/>
            <person name="Uwamino Y."/>
            <person name="Inoue T."/>
            <person name="Honda A."/>
            <person name="Hattori M."/>
            <person name="Murai T."/>
            <person name="Xavier J.R."/>
            <person name="Hirose N."/>
            <person name="Honda K."/>
        </authorList>
    </citation>
    <scope>NUCLEOTIDE SEQUENCE</scope>
    <source>
        <strain evidence="2">CE91-St3</strain>
    </source>
</reference>
<protein>
    <submittedName>
        <fullName evidence="2">Uncharacterized protein</fullName>
    </submittedName>
</protein>
<keyword evidence="1" id="KW-0472">Membrane</keyword>
<dbReference type="EMBL" id="BQNZ01000001">
    <property type="protein sequence ID" value="GKH72066.1"/>
    <property type="molecule type" value="Genomic_DNA"/>
</dbReference>
<keyword evidence="1" id="KW-1133">Transmembrane helix</keyword>
<dbReference type="AlphaFoldDB" id="A0AA37NQU8"/>
<keyword evidence="1" id="KW-0812">Transmembrane</keyword>
<evidence type="ECO:0000313" key="2">
    <source>
        <dbReference type="EMBL" id="GKH72066.1"/>
    </source>
</evidence>
<accession>A0AA37NQU8</accession>